<evidence type="ECO:0000256" key="1">
    <source>
        <dbReference type="SAM" id="MobiDB-lite"/>
    </source>
</evidence>
<dbReference type="Gene3D" id="3.20.20.80">
    <property type="entry name" value="Glycosidases"/>
    <property type="match status" value="1"/>
</dbReference>
<comment type="caution">
    <text evidence="2">The sequence shown here is derived from an EMBL/GenBank/DDBJ whole genome shotgun (WGS) entry which is preliminary data.</text>
</comment>
<gene>
    <name evidence="2" type="ORF">KEG57_34590</name>
</gene>
<dbReference type="RefSeq" id="WP_272459220.1">
    <property type="nucleotide sequence ID" value="NZ_JAGTJJ010000030.1"/>
</dbReference>
<feature type="compositionally biased region" description="Pro residues" evidence="1">
    <location>
        <begin position="49"/>
        <end position="58"/>
    </location>
</feature>
<sequence>MRLFLAFFFIVAACDAPLRPDAVLPAPLTNSTSVPDSPPPPNLHAALPSPAPPRPHPACPETIGVSEVWARPDGLARVVPAKPGAVGHMEQDFAGRSVRLRFVGTHLFDLLDKLLYEGGPTELDRRRVACIALDTVARSGAPVVRLWGSLKQTGSPTEIKHAADMLALLLDENARRERPLRFIVTLQNHQAGYGAPDSTRSLDDQDPKSPFFARRFYLEGGWKEKGAGTLADRIEAFAERPAIAQDPAILAFELVNELDTFRNVARGTWDGPEASVWVNDFVRPALRLLGERFPHPILLGDLRGHEAGYVSFQRAWIEALPASLRARLVWTAHVYTTVAPSNEDPAFARATWKLDHDLTIARSLGLPFLLGELGQHVPKSALQFCRGGAKHDLGQLFDVVLGPARPRAERRPIEAAILWGEGLCNLDVEGGRTISIGAGGDSADIGPDEPWARERIREIRQDPRFRVE</sequence>
<dbReference type="InterPro" id="IPR017853">
    <property type="entry name" value="GH"/>
</dbReference>
<evidence type="ECO:0008006" key="4">
    <source>
        <dbReference type="Google" id="ProtNLM"/>
    </source>
</evidence>
<reference evidence="2 3" key="1">
    <citation type="submission" date="2021-04" db="EMBL/GenBank/DDBJ databases">
        <title>Genome analysis of Polyangium sp.</title>
        <authorList>
            <person name="Li Y."/>
            <person name="Wang J."/>
        </authorList>
    </citation>
    <scope>NUCLEOTIDE SEQUENCE [LARGE SCALE GENOMIC DNA]</scope>
    <source>
        <strain evidence="2 3">SDU14</strain>
    </source>
</reference>
<feature type="region of interest" description="Disordered" evidence="1">
    <location>
        <begin position="30"/>
        <end position="60"/>
    </location>
</feature>
<proteinExistence type="predicted"/>
<name>A0A9X3XAD5_9BACT</name>
<evidence type="ECO:0000313" key="2">
    <source>
        <dbReference type="EMBL" id="MDC3985660.1"/>
    </source>
</evidence>
<dbReference type="Proteomes" id="UP001151081">
    <property type="component" value="Unassembled WGS sequence"/>
</dbReference>
<dbReference type="AlphaFoldDB" id="A0A9X3XAD5"/>
<dbReference type="EMBL" id="JAGTJJ010000030">
    <property type="protein sequence ID" value="MDC3985660.1"/>
    <property type="molecule type" value="Genomic_DNA"/>
</dbReference>
<organism evidence="2 3">
    <name type="scientific">Polyangium jinanense</name>
    <dbReference type="NCBI Taxonomy" id="2829994"/>
    <lineage>
        <taxon>Bacteria</taxon>
        <taxon>Pseudomonadati</taxon>
        <taxon>Myxococcota</taxon>
        <taxon>Polyangia</taxon>
        <taxon>Polyangiales</taxon>
        <taxon>Polyangiaceae</taxon>
        <taxon>Polyangium</taxon>
    </lineage>
</organism>
<keyword evidence="3" id="KW-1185">Reference proteome</keyword>
<evidence type="ECO:0000313" key="3">
    <source>
        <dbReference type="Proteomes" id="UP001151081"/>
    </source>
</evidence>
<accession>A0A9X3XAD5</accession>
<protein>
    <recommendedName>
        <fullName evidence="4">Glycoside hydrolase family 5 domain-containing protein</fullName>
    </recommendedName>
</protein>
<dbReference type="SUPFAM" id="SSF51445">
    <property type="entry name" value="(Trans)glycosidases"/>
    <property type="match status" value="1"/>
</dbReference>